<dbReference type="HOGENOM" id="CLU_011276_9_4_4"/>
<evidence type="ECO:0000256" key="3">
    <source>
        <dbReference type="ARBA" id="ARBA00013109"/>
    </source>
</evidence>
<evidence type="ECO:0000256" key="4">
    <source>
        <dbReference type="ARBA" id="ARBA00023239"/>
    </source>
</evidence>
<evidence type="ECO:0000256" key="5">
    <source>
        <dbReference type="ARBA" id="ARBA00023244"/>
    </source>
</evidence>
<dbReference type="GO" id="GO:0006780">
    <property type="term" value="P:uroporphyrinogen III biosynthetic process"/>
    <property type="evidence" value="ECO:0007669"/>
    <property type="project" value="UniProtKB-UniRule"/>
</dbReference>
<evidence type="ECO:0000256" key="1">
    <source>
        <dbReference type="ARBA" id="ARBA00004772"/>
    </source>
</evidence>
<name>G4CHS0_9NEIS</name>
<dbReference type="Gene3D" id="3.40.50.10090">
    <property type="match status" value="2"/>
</dbReference>
<dbReference type="InterPro" id="IPR003754">
    <property type="entry name" value="4pyrrol_synth_uPrphyn_synth"/>
</dbReference>
<evidence type="ECO:0000313" key="12">
    <source>
        <dbReference type="Proteomes" id="UP000003019"/>
    </source>
</evidence>
<dbReference type="GO" id="GO:0006782">
    <property type="term" value="P:protoporphyrinogen IX biosynthetic process"/>
    <property type="evidence" value="ECO:0007669"/>
    <property type="project" value="UniProtKB-UniRule"/>
</dbReference>
<dbReference type="STRING" id="1032488.HMPREF9371_1159"/>
<feature type="domain" description="Tetrapyrrole biosynthesis uroporphyrinogen III synthase" evidence="10">
    <location>
        <begin position="33"/>
        <end position="236"/>
    </location>
</feature>
<keyword evidence="5 9" id="KW-0627">Porphyrin biosynthesis</keyword>
<evidence type="ECO:0000256" key="6">
    <source>
        <dbReference type="ARBA" id="ARBA00037589"/>
    </source>
</evidence>
<gene>
    <name evidence="11" type="primary">hemD</name>
    <name evidence="11" type="ORF">HMPREF9371_1159</name>
</gene>
<sequence>MPRSLGLPENFLSPFSMPALLIVRPENRLREDAAVCLAAGWQPLPLPLIRIEADAVALTALPARIADADAVFWVSPTAVETAAGALPAPGRALHVAVGAGTAAALNRAGLSGIAAPPQGNDSEAVLALPLWRQLPPQAKILLVRGSGGRDWLRQQLTARGFQVACADIYRRLPAAPPWPFSADNPPDAAWVTSAELVGLLFGQAPPNLAQALKTLLYFTHHPRIAAALRQHGAQRIQLLASPSELSAALAALSEQQMEAPACARQNIEKGTA</sequence>
<comment type="pathway">
    <text evidence="1 9">Porphyrin-containing compound metabolism; protoporphyrin-IX biosynthesis; coproporphyrinogen-III from 5-aminolevulinate: step 3/4.</text>
</comment>
<comment type="caution">
    <text evidence="11">The sequence shown here is derived from an EMBL/GenBank/DDBJ whole genome shotgun (WGS) entry which is preliminary data.</text>
</comment>
<dbReference type="PANTHER" id="PTHR38042:SF1">
    <property type="entry name" value="UROPORPHYRINOGEN-III SYNTHASE, CHLOROPLASTIC"/>
    <property type="match status" value="1"/>
</dbReference>
<proteinExistence type="inferred from homology"/>
<protein>
    <recommendedName>
        <fullName evidence="7 9">Uroporphyrinogen-III synthase</fullName>
        <ecNumber evidence="3 9">4.2.1.75</ecNumber>
    </recommendedName>
</protein>
<dbReference type="Pfam" id="PF02602">
    <property type="entry name" value="HEM4"/>
    <property type="match status" value="1"/>
</dbReference>
<dbReference type="PATRIC" id="fig|1032488.3.peg.1088"/>
<organism evidence="11 12">
    <name type="scientific">Neisseria shayeganii 871</name>
    <dbReference type="NCBI Taxonomy" id="1032488"/>
    <lineage>
        <taxon>Bacteria</taxon>
        <taxon>Pseudomonadati</taxon>
        <taxon>Pseudomonadota</taxon>
        <taxon>Betaproteobacteria</taxon>
        <taxon>Neisseriales</taxon>
        <taxon>Neisseriaceae</taxon>
        <taxon>Neisseria</taxon>
    </lineage>
</organism>
<dbReference type="AlphaFoldDB" id="G4CHS0"/>
<evidence type="ECO:0000256" key="8">
    <source>
        <dbReference type="ARBA" id="ARBA00048617"/>
    </source>
</evidence>
<dbReference type="CDD" id="cd06578">
    <property type="entry name" value="HemD"/>
    <property type="match status" value="1"/>
</dbReference>
<accession>G4CHS0</accession>
<dbReference type="PANTHER" id="PTHR38042">
    <property type="entry name" value="UROPORPHYRINOGEN-III SYNTHASE, CHLOROPLASTIC"/>
    <property type="match status" value="1"/>
</dbReference>
<keyword evidence="4 9" id="KW-0456">Lyase</keyword>
<dbReference type="InterPro" id="IPR039793">
    <property type="entry name" value="UROS/Hem4"/>
</dbReference>
<evidence type="ECO:0000259" key="10">
    <source>
        <dbReference type="Pfam" id="PF02602"/>
    </source>
</evidence>
<dbReference type="EMBL" id="AGAY01000043">
    <property type="protein sequence ID" value="EGY52649.1"/>
    <property type="molecule type" value="Genomic_DNA"/>
</dbReference>
<evidence type="ECO:0000256" key="2">
    <source>
        <dbReference type="ARBA" id="ARBA00008133"/>
    </source>
</evidence>
<evidence type="ECO:0000313" key="11">
    <source>
        <dbReference type="EMBL" id="EGY52649.1"/>
    </source>
</evidence>
<dbReference type="EC" id="4.2.1.75" evidence="3 9"/>
<dbReference type="UniPathway" id="UPA00251">
    <property type="reaction ID" value="UER00320"/>
</dbReference>
<dbReference type="SUPFAM" id="SSF69618">
    <property type="entry name" value="HemD-like"/>
    <property type="match status" value="1"/>
</dbReference>
<comment type="catalytic activity">
    <reaction evidence="8 9">
        <text>hydroxymethylbilane = uroporphyrinogen III + H2O</text>
        <dbReference type="Rhea" id="RHEA:18965"/>
        <dbReference type="ChEBI" id="CHEBI:15377"/>
        <dbReference type="ChEBI" id="CHEBI:57308"/>
        <dbReference type="ChEBI" id="CHEBI:57845"/>
        <dbReference type="EC" id="4.2.1.75"/>
    </reaction>
</comment>
<dbReference type="GO" id="GO:0004852">
    <property type="term" value="F:uroporphyrinogen-III synthase activity"/>
    <property type="evidence" value="ECO:0007669"/>
    <property type="project" value="UniProtKB-UniRule"/>
</dbReference>
<comment type="similarity">
    <text evidence="2 9">Belongs to the uroporphyrinogen-III synthase family.</text>
</comment>
<dbReference type="InterPro" id="IPR036108">
    <property type="entry name" value="4pyrrol_syn_uPrphyn_synt_sf"/>
</dbReference>
<keyword evidence="12" id="KW-1185">Reference proteome</keyword>
<evidence type="ECO:0000256" key="7">
    <source>
        <dbReference type="ARBA" id="ARBA00040167"/>
    </source>
</evidence>
<dbReference type="Proteomes" id="UP000003019">
    <property type="component" value="Unassembled WGS sequence"/>
</dbReference>
<comment type="function">
    <text evidence="6 9">Catalyzes cyclization of the linear tetrapyrrole, hydroxymethylbilane, to the macrocyclic uroporphyrinogen III.</text>
</comment>
<reference evidence="11 12" key="1">
    <citation type="submission" date="2011-05" db="EMBL/GenBank/DDBJ databases">
        <authorList>
            <person name="Muzny D."/>
            <person name="Qin X."/>
            <person name="Deng J."/>
            <person name="Jiang H."/>
            <person name="Liu Y."/>
            <person name="Qu J."/>
            <person name="Song X.-Z."/>
            <person name="Zhang L."/>
            <person name="Thornton R."/>
            <person name="Coyle M."/>
            <person name="Francisco L."/>
            <person name="Jackson L."/>
            <person name="Javaid M."/>
            <person name="Korchina V."/>
            <person name="Kovar C."/>
            <person name="Mata R."/>
            <person name="Mathew T."/>
            <person name="Ngo R."/>
            <person name="Nguyen L."/>
            <person name="Nguyen N."/>
            <person name="Okwuonu G."/>
            <person name="Ongeri F."/>
            <person name="Pham C."/>
            <person name="Simmons D."/>
            <person name="Wilczek-Boney K."/>
            <person name="Hale W."/>
            <person name="Jakkamsetti A."/>
            <person name="Pham P."/>
            <person name="Ruth R."/>
            <person name="San Lucas F."/>
            <person name="Warren J."/>
            <person name="Zhang J."/>
            <person name="Zhao Z."/>
            <person name="Zhou C."/>
            <person name="Zhu D."/>
            <person name="Lee S."/>
            <person name="Bess C."/>
            <person name="Blankenburg K."/>
            <person name="Forbes L."/>
            <person name="Fu Q."/>
            <person name="Gubbala S."/>
            <person name="Hirani K."/>
            <person name="Jayaseelan J.C."/>
            <person name="Lara F."/>
            <person name="Munidasa M."/>
            <person name="Palculict T."/>
            <person name="Patil S."/>
            <person name="Pu L.-L."/>
            <person name="Saada N."/>
            <person name="Tang L."/>
            <person name="Weissenberger G."/>
            <person name="Zhu Y."/>
            <person name="Hemphill L."/>
            <person name="Shang Y."/>
            <person name="Youmans B."/>
            <person name="Ayvaz T."/>
            <person name="Ross M."/>
            <person name="Santibanez J."/>
            <person name="Aqrawi P."/>
            <person name="Gross S."/>
            <person name="Joshi V."/>
            <person name="Fowler G."/>
            <person name="Nazareth L."/>
            <person name="Reid J."/>
            <person name="Worley K."/>
            <person name="Petrosino J."/>
            <person name="Highlander S."/>
            <person name="Gibbs R."/>
        </authorList>
    </citation>
    <scope>NUCLEOTIDE SEQUENCE [LARGE SCALE GENOMIC DNA]</scope>
    <source>
        <strain evidence="11 12">871</strain>
    </source>
</reference>
<evidence type="ECO:0000256" key="9">
    <source>
        <dbReference type="RuleBase" id="RU366031"/>
    </source>
</evidence>